<comment type="subcellular location">
    <subcellularLocation>
        <location evidence="1">Endoplasmic reticulum membrane</location>
        <topology evidence="1">Single-pass membrane protein</topology>
    </subcellularLocation>
</comment>
<dbReference type="Gene3D" id="3.40.50.2000">
    <property type="entry name" value="Glycogen Phosphorylase B"/>
    <property type="match status" value="1"/>
</dbReference>
<keyword evidence="5 9" id="KW-0812">Transmembrane</keyword>
<evidence type="ECO:0000256" key="3">
    <source>
        <dbReference type="ARBA" id="ARBA00022676"/>
    </source>
</evidence>
<keyword evidence="8 9" id="KW-0472">Membrane</keyword>
<sequence>MLIVGTIFMALPPVVFLLYVCFNYYVAGRRSVCIVVLGDIGRSPRMQYHAISFLKSGFTVDMVGYSGSEVQAELKNNDNMTLHYMKELPSCLKGCPRLVSYMVKVVWQCVTMAAALLLMPKCGHILVQNPPCIPTFLVAVVTCWLRGARSGEISNDETAFTVANGNGDSGSDSYYIQTRPALLVSSTSWTEDEDFGVLLSALEDYEATLSDGQSPDLPKLVCVITGKGPLKEFYREAIESRSWKHIAFCLPWLTPEDYPLLLGSADLGICLHKSSSGLDLPMKVVDMFGCGLPDLLHGFPNHCKQLDKFRENLATFKSSRWHENWSRTVLPLFDDTVTHKRD</sequence>
<keyword evidence="3" id="KW-0328">Glycosyltransferase</keyword>
<feature type="transmembrane region" description="Helical" evidence="9">
    <location>
        <begin position="6"/>
        <end position="26"/>
    </location>
</feature>
<evidence type="ECO:0000256" key="4">
    <source>
        <dbReference type="ARBA" id="ARBA00022679"/>
    </source>
</evidence>
<protein>
    <submittedName>
        <fullName evidence="10">ALG1-like protein</fullName>
    </submittedName>
</protein>
<dbReference type="InterPro" id="IPR026051">
    <property type="entry name" value="ALG1-like"/>
</dbReference>
<evidence type="ECO:0000256" key="5">
    <source>
        <dbReference type="ARBA" id="ARBA00022692"/>
    </source>
</evidence>
<dbReference type="SUPFAM" id="SSF53756">
    <property type="entry name" value="UDP-Glycosyltransferase/glycogen phosphorylase"/>
    <property type="match status" value="1"/>
</dbReference>
<keyword evidence="6" id="KW-0256">Endoplasmic reticulum</keyword>
<accession>A0ABY7DKF6</accession>
<evidence type="ECO:0000256" key="8">
    <source>
        <dbReference type="ARBA" id="ARBA00023136"/>
    </source>
</evidence>
<evidence type="ECO:0000256" key="7">
    <source>
        <dbReference type="ARBA" id="ARBA00022989"/>
    </source>
</evidence>
<gene>
    <name evidence="10" type="ORF">MAR_030111</name>
</gene>
<name>A0ABY7DKF6_MYAAR</name>
<evidence type="ECO:0000256" key="9">
    <source>
        <dbReference type="SAM" id="Phobius"/>
    </source>
</evidence>
<keyword evidence="11" id="KW-1185">Reference proteome</keyword>
<keyword evidence="7 9" id="KW-1133">Transmembrane helix</keyword>
<evidence type="ECO:0000313" key="10">
    <source>
        <dbReference type="EMBL" id="WAQ97421.1"/>
    </source>
</evidence>
<keyword evidence="4" id="KW-0808">Transferase</keyword>
<organism evidence="10 11">
    <name type="scientific">Mya arenaria</name>
    <name type="common">Soft-shell clam</name>
    <dbReference type="NCBI Taxonomy" id="6604"/>
    <lineage>
        <taxon>Eukaryota</taxon>
        <taxon>Metazoa</taxon>
        <taxon>Spiralia</taxon>
        <taxon>Lophotrochozoa</taxon>
        <taxon>Mollusca</taxon>
        <taxon>Bivalvia</taxon>
        <taxon>Autobranchia</taxon>
        <taxon>Heteroconchia</taxon>
        <taxon>Euheterodonta</taxon>
        <taxon>Imparidentia</taxon>
        <taxon>Neoheterodontei</taxon>
        <taxon>Myida</taxon>
        <taxon>Myoidea</taxon>
        <taxon>Myidae</taxon>
        <taxon>Mya</taxon>
    </lineage>
</organism>
<proteinExistence type="predicted"/>
<feature type="transmembrane region" description="Helical" evidence="9">
    <location>
        <begin position="98"/>
        <end position="119"/>
    </location>
</feature>
<reference evidence="10" key="1">
    <citation type="submission" date="2022-11" db="EMBL/GenBank/DDBJ databases">
        <title>Centuries of genome instability and evolution in soft-shell clam transmissible cancer (bioRxiv).</title>
        <authorList>
            <person name="Hart S.F.M."/>
            <person name="Yonemitsu M.A."/>
            <person name="Giersch R.M."/>
            <person name="Beal B.F."/>
            <person name="Arriagada G."/>
            <person name="Davis B.W."/>
            <person name="Ostrander E.A."/>
            <person name="Goff S.P."/>
            <person name="Metzger M.J."/>
        </authorList>
    </citation>
    <scope>NUCLEOTIDE SEQUENCE</scope>
    <source>
        <strain evidence="10">MELC-2E11</strain>
        <tissue evidence="10">Siphon/mantle</tissue>
    </source>
</reference>
<dbReference type="PANTHER" id="PTHR13036:SF0">
    <property type="entry name" value="CHITOBIOSYLDIPHOSPHODOLICHOL BETA-MANNOSYLTRANSFERASE"/>
    <property type="match status" value="1"/>
</dbReference>
<evidence type="ECO:0000313" key="11">
    <source>
        <dbReference type="Proteomes" id="UP001164746"/>
    </source>
</evidence>
<evidence type="ECO:0000256" key="2">
    <source>
        <dbReference type="ARBA" id="ARBA00004922"/>
    </source>
</evidence>
<evidence type="ECO:0000256" key="1">
    <source>
        <dbReference type="ARBA" id="ARBA00004389"/>
    </source>
</evidence>
<dbReference type="Proteomes" id="UP001164746">
    <property type="component" value="Chromosome 2"/>
</dbReference>
<comment type="pathway">
    <text evidence="2">Protein modification; protein glycosylation.</text>
</comment>
<evidence type="ECO:0000256" key="6">
    <source>
        <dbReference type="ARBA" id="ARBA00022824"/>
    </source>
</evidence>
<dbReference type="PANTHER" id="PTHR13036">
    <property type="entry name" value="BETA1,4 MANNOSYLTRANSFERASE"/>
    <property type="match status" value="1"/>
</dbReference>
<dbReference type="EMBL" id="CP111013">
    <property type="protein sequence ID" value="WAQ97421.1"/>
    <property type="molecule type" value="Genomic_DNA"/>
</dbReference>